<evidence type="ECO:0000256" key="1">
    <source>
        <dbReference type="SAM" id="MobiDB-lite"/>
    </source>
</evidence>
<reference evidence="2" key="1">
    <citation type="submission" date="2024-02" db="EMBL/GenBank/DDBJ databases">
        <authorList>
            <consortium name="ELIXIR-Norway"/>
            <consortium name="Elixir Norway"/>
        </authorList>
    </citation>
    <scope>NUCLEOTIDE SEQUENCE</scope>
</reference>
<dbReference type="EMBL" id="OZ020102">
    <property type="protein sequence ID" value="CAK9275890.1"/>
    <property type="molecule type" value="Genomic_DNA"/>
</dbReference>
<organism evidence="2 3">
    <name type="scientific">Sphagnum jensenii</name>
    <dbReference type="NCBI Taxonomy" id="128206"/>
    <lineage>
        <taxon>Eukaryota</taxon>
        <taxon>Viridiplantae</taxon>
        <taxon>Streptophyta</taxon>
        <taxon>Embryophyta</taxon>
        <taxon>Bryophyta</taxon>
        <taxon>Sphagnophytina</taxon>
        <taxon>Sphagnopsida</taxon>
        <taxon>Sphagnales</taxon>
        <taxon>Sphagnaceae</taxon>
        <taxon>Sphagnum</taxon>
    </lineage>
</organism>
<evidence type="ECO:0000313" key="2">
    <source>
        <dbReference type="EMBL" id="CAK9275890.1"/>
    </source>
</evidence>
<accession>A0ABP0XE86</accession>
<proteinExistence type="predicted"/>
<name>A0ABP0XE86_9BRYO</name>
<sequence length="57" mass="6602">KNLESKPLVSMICTREDEPAQKNALDFSETKKAAEAAKRQITRDDNQRAQYYSRVEE</sequence>
<feature type="region of interest" description="Disordered" evidence="1">
    <location>
        <begin position="36"/>
        <end position="57"/>
    </location>
</feature>
<gene>
    <name evidence="2" type="ORF">CSSPJE1EN1_LOCUS21368</name>
</gene>
<feature type="non-terminal residue" evidence="2">
    <location>
        <position position="1"/>
    </location>
</feature>
<protein>
    <submittedName>
        <fullName evidence="2">Uncharacterized protein</fullName>
    </submittedName>
</protein>
<feature type="compositionally biased region" description="Basic and acidic residues" evidence="1">
    <location>
        <begin position="36"/>
        <end position="47"/>
    </location>
</feature>
<keyword evidence="3" id="KW-1185">Reference proteome</keyword>
<evidence type="ECO:0000313" key="3">
    <source>
        <dbReference type="Proteomes" id="UP001497444"/>
    </source>
</evidence>
<dbReference type="Proteomes" id="UP001497444">
    <property type="component" value="Chromosome 7"/>
</dbReference>